<feature type="transmembrane region" description="Helical" evidence="1">
    <location>
        <begin position="35"/>
        <end position="52"/>
    </location>
</feature>
<keyword evidence="1" id="KW-0812">Transmembrane</keyword>
<dbReference type="RefSeq" id="WP_237870451.1">
    <property type="nucleotide sequence ID" value="NZ_JAKLTR010000004.1"/>
</dbReference>
<reference evidence="2" key="1">
    <citation type="submission" date="2022-01" db="EMBL/GenBank/DDBJ databases">
        <authorList>
            <person name="Jo J.-H."/>
            <person name="Im W.-T."/>
        </authorList>
    </citation>
    <scope>NUCLEOTIDE SEQUENCE</scope>
    <source>
        <strain evidence="2">NA20</strain>
    </source>
</reference>
<protein>
    <recommendedName>
        <fullName evidence="4">DUF2970 domain-containing protein</fullName>
    </recommendedName>
</protein>
<name>A0ABS9KPG8_9BACT</name>
<keyword evidence="3" id="KW-1185">Reference proteome</keyword>
<organism evidence="2 3">
    <name type="scientific">Terrimonas ginsenosidimutans</name>
    <dbReference type="NCBI Taxonomy" id="2908004"/>
    <lineage>
        <taxon>Bacteria</taxon>
        <taxon>Pseudomonadati</taxon>
        <taxon>Bacteroidota</taxon>
        <taxon>Chitinophagia</taxon>
        <taxon>Chitinophagales</taxon>
        <taxon>Chitinophagaceae</taxon>
        <taxon>Terrimonas</taxon>
    </lineage>
</organism>
<sequence>MGVFKQLGEYFYLRKKDPDQPSNREIRFMHWTNKISLLVFIICMIILAVKLLRR</sequence>
<evidence type="ECO:0000256" key="1">
    <source>
        <dbReference type="SAM" id="Phobius"/>
    </source>
</evidence>
<keyword evidence="1" id="KW-1133">Transmembrane helix</keyword>
<proteinExistence type="predicted"/>
<comment type="caution">
    <text evidence="2">The sequence shown here is derived from an EMBL/GenBank/DDBJ whole genome shotgun (WGS) entry which is preliminary data.</text>
</comment>
<gene>
    <name evidence="2" type="ORF">LZZ85_08040</name>
</gene>
<dbReference type="EMBL" id="JAKLTR010000004">
    <property type="protein sequence ID" value="MCG2614228.1"/>
    <property type="molecule type" value="Genomic_DNA"/>
</dbReference>
<evidence type="ECO:0000313" key="3">
    <source>
        <dbReference type="Proteomes" id="UP001165367"/>
    </source>
</evidence>
<evidence type="ECO:0000313" key="2">
    <source>
        <dbReference type="EMBL" id="MCG2614228.1"/>
    </source>
</evidence>
<keyword evidence="1" id="KW-0472">Membrane</keyword>
<accession>A0ABS9KPG8</accession>
<dbReference type="Proteomes" id="UP001165367">
    <property type="component" value="Unassembled WGS sequence"/>
</dbReference>
<evidence type="ECO:0008006" key="4">
    <source>
        <dbReference type="Google" id="ProtNLM"/>
    </source>
</evidence>
<dbReference type="Pfam" id="PF20498">
    <property type="entry name" value="DUF6728"/>
    <property type="match status" value="1"/>
</dbReference>
<dbReference type="InterPro" id="IPR046615">
    <property type="entry name" value="DUF6728"/>
</dbReference>